<proteinExistence type="predicted"/>
<organism evidence="2">
    <name type="scientific">Siphoviridae sp. ctnks32</name>
    <dbReference type="NCBI Taxonomy" id="2826457"/>
    <lineage>
        <taxon>Viruses</taxon>
        <taxon>Duplodnaviria</taxon>
        <taxon>Heunggongvirae</taxon>
        <taxon>Uroviricota</taxon>
        <taxon>Caudoviricetes</taxon>
    </lineage>
</organism>
<name>A0A8S5N1N0_9CAUD</name>
<protein>
    <submittedName>
        <fullName evidence="2">Uncharacterized protein</fullName>
    </submittedName>
</protein>
<dbReference type="EMBL" id="BK015039">
    <property type="protein sequence ID" value="DAD88340.1"/>
    <property type="molecule type" value="Genomic_DNA"/>
</dbReference>
<evidence type="ECO:0000256" key="1">
    <source>
        <dbReference type="SAM" id="MobiDB-lite"/>
    </source>
</evidence>
<reference evidence="2" key="1">
    <citation type="journal article" date="2021" name="Proc. Natl. Acad. Sci. U.S.A.">
        <title>A Catalog of Tens of Thousands of Viruses from Human Metagenomes Reveals Hidden Associations with Chronic Diseases.</title>
        <authorList>
            <person name="Tisza M.J."/>
            <person name="Buck C.B."/>
        </authorList>
    </citation>
    <scope>NUCLEOTIDE SEQUENCE</scope>
    <source>
        <strain evidence="2">Ctnks32</strain>
    </source>
</reference>
<accession>A0A8S5N1N0</accession>
<sequence>MMSFFWSESVLKRLESRSLISLKRSDAGKKRGAPIGNKNAAKHLKDSKKQTEFDCKNKQTLECETNENKQMLEKNNQKQAIKEKEVI</sequence>
<feature type="region of interest" description="Disordered" evidence="1">
    <location>
        <begin position="28"/>
        <end position="48"/>
    </location>
</feature>
<evidence type="ECO:0000313" key="2">
    <source>
        <dbReference type="EMBL" id="DAD88340.1"/>
    </source>
</evidence>